<accession>Q6EPD5</accession>
<feature type="region of interest" description="Disordered" evidence="1">
    <location>
        <begin position="1"/>
        <end position="96"/>
    </location>
</feature>
<evidence type="ECO:0000313" key="3">
    <source>
        <dbReference type="Proteomes" id="UP000000763"/>
    </source>
</evidence>
<reference evidence="3" key="1">
    <citation type="journal article" date="2005" name="Nature">
        <title>The map-based sequence of the rice genome.</title>
        <authorList>
            <consortium name="International rice genome sequencing project (IRGSP)"/>
            <person name="Matsumoto T."/>
            <person name="Wu J."/>
            <person name="Kanamori H."/>
            <person name="Katayose Y."/>
            <person name="Fujisawa M."/>
            <person name="Namiki N."/>
            <person name="Mizuno H."/>
            <person name="Yamamoto K."/>
            <person name="Antonio B.A."/>
            <person name="Baba T."/>
            <person name="Sakata K."/>
            <person name="Nagamura Y."/>
            <person name="Aoki H."/>
            <person name="Arikawa K."/>
            <person name="Arita K."/>
            <person name="Bito T."/>
            <person name="Chiden Y."/>
            <person name="Fujitsuka N."/>
            <person name="Fukunaka R."/>
            <person name="Hamada M."/>
            <person name="Harada C."/>
            <person name="Hayashi A."/>
            <person name="Hijishita S."/>
            <person name="Honda M."/>
            <person name="Hosokawa S."/>
            <person name="Ichikawa Y."/>
            <person name="Idonuma A."/>
            <person name="Iijima M."/>
            <person name="Ikeda M."/>
            <person name="Ikeno M."/>
            <person name="Ito K."/>
            <person name="Ito S."/>
            <person name="Ito T."/>
            <person name="Ito Y."/>
            <person name="Ito Y."/>
            <person name="Iwabuchi A."/>
            <person name="Kamiya K."/>
            <person name="Karasawa W."/>
            <person name="Kurita K."/>
            <person name="Katagiri S."/>
            <person name="Kikuta A."/>
            <person name="Kobayashi H."/>
            <person name="Kobayashi N."/>
            <person name="Machita K."/>
            <person name="Maehara T."/>
            <person name="Masukawa M."/>
            <person name="Mizubayashi T."/>
            <person name="Mukai Y."/>
            <person name="Nagasaki H."/>
            <person name="Nagata Y."/>
            <person name="Naito S."/>
            <person name="Nakashima M."/>
            <person name="Nakama Y."/>
            <person name="Nakamichi Y."/>
            <person name="Nakamura M."/>
            <person name="Meguro A."/>
            <person name="Negishi M."/>
            <person name="Ohta I."/>
            <person name="Ohta T."/>
            <person name="Okamoto M."/>
            <person name="Ono N."/>
            <person name="Saji S."/>
            <person name="Sakaguchi M."/>
            <person name="Sakai K."/>
            <person name="Shibata M."/>
            <person name="Shimokawa T."/>
            <person name="Song J."/>
            <person name="Takazaki Y."/>
            <person name="Terasawa K."/>
            <person name="Tsugane M."/>
            <person name="Tsuji K."/>
            <person name="Ueda S."/>
            <person name="Waki K."/>
            <person name="Yamagata H."/>
            <person name="Yamamoto M."/>
            <person name="Yamamoto S."/>
            <person name="Yamane H."/>
            <person name="Yoshiki S."/>
            <person name="Yoshihara R."/>
            <person name="Yukawa K."/>
            <person name="Zhong H."/>
            <person name="Yano M."/>
            <person name="Yuan Q."/>
            <person name="Ouyang S."/>
            <person name="Liu J."/>
            <person name="Jones K.M."/>
            <person name="Gansberger K."/>
            <person name="Moffat K."/>
            <person name="Hill J."/>
            <person name="Bera J."/>
            <person name="Fadrosh D."/>
            <person name="Jin S."/>
            <person name="Johri S."/>
            <person name="Kim M."/>
            <person name="Overton L."/>
            <person name="Reardon M."/>
            <person name="Tsitrin T."/>
            <person name="Vuong H."/>
            <person name="Weaver B."/>
            <person name="Ciecko A."/>
            <person name="Tallon L."/>
            <person name="Jackson J."/>
            <person name="Pai G."/>
            <person name="Aken S.V."/>
            <person name="Utterback T."/>
            <person name="Reidmuller S."/>
            <person name="Feldblyum T."/>
            <person name="Hsiao J."/>
            <person name="Zismann V."/>
            <person name="Iobst S."/>
            <person name="de Vazeille A.R."/>
            <person name="Buell C.R."/>
            <person name="Ying K."/>
            <person name="Li Y."/>
            <person name="Lu T."/>
            <person name="Huang Y."/>
            <person name="Zhao Q."/>
            <person name="Feng Q."/>
            <person name="Zhang L."/>
            <person name="Zhu J."/>
            <person name="Weng Q."/>
            <person name="Mu J."/>
            <person name="Lu Y."/>
            <person name="Fan D."/>
            <person name="Liu Y."/>
            <person name="Guan J."/>
            <person name="Zhang Y."/>
            <person name="Yu S."/>
            <person name="Liu X."/>
            <person name="Zhang Y."/>
            <person name="Hong G."/>
            <person name="Han B."/>
            <person name="Choisne N."/>
            <person name="Demange N."/>
            <person name="Orjeda G."/>
            <person name="Samain S."/>
            <person name="Cattolico L."/>
            <person name="Pelletier E."/>
            <person name="Couloux A."/>
            <person name="Segurens B."/>
            <person name="Wincker P."/>
            <person name="D'Hont A."/>
            <person name="Scarpelli C."/>
            <person name="Weissenbach J."/>
            <person name="Salanoubat M."/>
            <person name="Quetier F."/>
            <person name="Yu Y."/>
            <person name="Kim H.R."/>
            <person name="Rambo T."/>
            <person name="Currie J."/>
            <person name="Collura K."/>
            <person name="Luo M."/>
            <person name="Yang T."/>
            <person name="Ammiraju J.S.S."/>
            <person name="Engler F."/>
            <person name="Soderlund C."/>
            <person name="Wing R.A."/>
            <person name="Palmer L.E."/>
            <person name="de la Bastide M."/>
            <person name="Spiegel L."/>
            <person name="Nascimento L."/>
            <person name="Zutavern T."/>
            <person name="O'Shaughnessy A."/>
            <person name="Dike S."/>
            <person name="Dedhia N."/>
            <person name="Preston R."/>
            <person name="Balija V."/>
            <person name="McCombie W.R."/>
            <person name="Chow T."/>
            <person name="Chen H."/>
            <person name="Chung M."/>
            <person name="Chen C."/>
            <person name="Shaw J."/>
            <person name="Wu H."/>
            <person name="Hsiao K."/>
            <person name="Chao Y."/>
            <person name="Chu M."/>
            <person name="Cheng C."/>
            <person name="Hour A."/>
            <person name="Lee P."/>
            <person name="Lin S."/>
            <person name="Lin Y."/>
            <person name="Liou J."/>
            <person name="Liu S."/>
            <person name="Hsing Y."/>
            <person name="Raghuvanshi S."/>
            <person name="Mohanty A."/>
            <person name="Bharti A.K."/>
            <person name="Gaur A."/>
            <person name="Gupta V."/>
            <person name="Kumar D."/>
            <person name="Ravi V."/>
            <person name="Vij S."/>
            <person name="Kapur A."/>
            <person name="Khurana P."/>
            <person name="Khurana P."/>
            <person name="Khurana J.P."/>
            <person name="Tyagi A.K."/>
            <person name="Gaikwad K."/>
            <person name="Singh A."/>
            <person name="Dalal V."/>
            <person name="Srivastava S."/>
            <person name="Dixit A."/>
            <person name="Pal A.K."/>
            <person name="Ghazi I.A."/>
            <person name="Yadav M."/>
            <person name="Pandit A."/>
            <person name="Bhargava A."/>
            <person name="Sureshbabu K."/>
            <person name="Batra K."/>
            <person name="Sharma T.R."/>
            <person name="Mohapatra T."/>
            <person name="Singh N.K."/>
            <person name="Messing J."/>
            <person name="Nelson A.B."/>
            <person name="Fuks G."/>
            <person name="Kavchok S."/>
            <person name="Keizer G."/>
            <person name="Linton E."/>
            <person name="Llaca V."/>
            <person name="Song R."/>
            <person name="Tanyolac B."/>
            <person name="Young S."/>
            <person name="Ho-Il K."/>
            <person name="Hahn J.H."/>
            <person name="Sangsakoo G."/>
            <person name="Vanavichit A."/>
            <person name="de Mattos Luiz.A.T."/>
            <person name="Zimmer P.D."/>
            <person name="Malone G."/>
            <person name="Dellagostin O."/>
            <person name="de Oliveira A.C."/>
            <person name="Bevan M."/>
            <person name="Bancroft I."/>
            <person name="Minx P."/>
            <person name="Cordum H."/>
            <person name="Wilson R."/>
            <person name="Cheng Z."/>
            <person name="Jin W."/>
            <person name="Jiang J."/>
            <person name="Leong S.A."/>
            <person name="Iwama H."/>
            <person name="Gojobori T."/>
            <person name="Itoh T."/>
            <person name="Niimura Y."/>
            <person name="Fujii Y."/>
            <person name="Habara T."/>
            <person name="Sakai H."/>
            <person name="Sato Y."/>
            <person name="Wilson G."/>
            <person name="Kumar K."/>
            <person name="McCouch S."/>
            <person name="Juretic N."/>
            <person name="Hoen D."/>
            <person name="Wright S."/>
            <person name="Bruskiewich R."/>
            <person name="Bureau T."/>
            <person name="Miyao A."/>
            <person name="Hirochika H."/>
            <person name="Nishikawa T."/>
            <person name="Kadowaki K."/>
            <person name="Sugiura M."/>
            <person name="Burr B."/>
            <person name="Sasaki T."/>
        </authorList>
    </citation>
    <scope>NUCLEOTIDE SEQUENCE [LARGE SCALE GENOMIC DNA]</scope>
    <source>
        <strain evidence="3">cv. Nipponbare</strain>
    </source>
</reference>
<reference evidence="3" key="2">
    <citation type="journal article" date="2008" name="Nucleic Acids Res.">
        <title>The rice annotation project database (RAP-DB): 2008 update.</title>
        <authorList>
            <consortium name="The rice annotation project (RAP)"/>
        </authorList>
    </citation>
    <scope>GENOME REANNOTATION</scope>
    <source>
        <strain evidence="3">cv. Nipponbare</strain>
    </source>
</reference>
<feature type="compositionally biased region" description="Polar residues" evidence="1">
    <location>
        <begin position="66"/>
        <end position="75"/>
    </location>
</feature>
<protein>
    <submittedName>
        <fullName evidence="2">Uncharacterized protein</fullName>
    </submittedName>
</protein>
<feature type="compositionally biased region" description="Basic and acidic residues" evidence="1">
    <location>
        <begin position="10"/>
        <end position="41"/>
    </location>
</feature>
<dbReference type="AlphaFoldDB" id="Q6EPD5"/>
<sequence>MDGGGGGDGVDWRREVVTREGGEGDEEGLRRREAADIRGGGEADVDGGALAVEKAARKGEGDEDTSTNPNGQNKQAIGMEGNTGGRITENLTDASN</sequence>
<dbReference type="EMBL" id="AP005907">
    <property type="protein sequence ID" value="BAD29485.1"/>
    <property type="molecule type" value="Genomic_DNA"/>
</dbReference>
<gene>
    <name evidence="2" type="primary">B1151D08.25</name>
</gene>
<evidence type="ECO:0000256" key="1">
    <source>
        <dbReference type="SAM" id="MobiDB-lite"/>
    </source>
</evidence>
<dbReference type="Proteomes" id="UP000000763">
    <property type="component" value="Chromosome 9"/>
</dbReference>
<proteinExistence type="predicted"/>
<name>Q6EPD5_ORYSJ</name>
<evidence type="ECO:0000313" key="2">
    <source>
        <dbReference type="EMBL" id="BAD29485.1"/>
    </source>
</evidence>
<organism evidence="2 3">
    <name type="scientific">Oryza sativa subsp. japonica</name>
    <name type="common">Rice</name>
    <dbReference type="NCBI Taxonomy" id="39947"/>
    <lineage>
        <taxon>Eukaryota</taxon>
        <taxon>Viridiplantae</taxon>
        <taxon>Streptophyta</taxon>
        <taxon>Embryophyta</taxon>
        <taxon>Tracheophyta</taxon>
        <taxon>Spermatophyta</taxon>
        <taxon>Magnoliopsida</taxon>
        <taxon>Liliopsida</taxon>
        <taxon>Poales</taxon>
        <taxon>Poaceae</taxon>
        <taxon>BOP clade</taxon>
        <taxon>Oryzoideae</taxon>
        <taxon>Oryzeae</taxon>
        <taxon>Oryzinae</taxon>
        <taxon>Oryza</taxon>
        <taxon>Oryza sativa</taxon>
    </lineage>
</organism>